<dbReference type="SMART" id="SM00028">
    <property type="entry name" value="TPR"/>
    <property type="match status" value="3"/>
</dbReference>
<keyword evidence="5" id="KW-1185">Reference proteome</keyword>
<dbReference type="Pfam" id="PF16331">
    <property type="entry name" value="TolA_bind_tri"/>
    <property type="match status" value="1"/>
</dbReference>
<proteinExistence type="inferred from homology"/>
<comment type="similarity">
    <text evidence="1">Belongs to the CpoB family.</text>
</comment>
<keyword evidence="1" id="KW-0131">Cell cycle</keyword>
<evidence type="ECO:0000256" key="2">
    <source>
        <dbReference type="PROSITE-ProRule" id="PRU00339"/>
    </source>
</evidence>
<comment type="subcellular location">
    <subcellularLocation>
        <location evidence="1">Periplasm</location>
    </subcellularLocation>
</comment>
<dbReference type="NCBIfam" id="TIGR02795">
    <property type="entry name" value="tol_pal_ybgF"/>
    <property type="match status" value="1"/>
</dbReference>
<evidence type="ECO:0000313" key="5">
    <source>
        <dbReference type="Proteomes" id="UP001156682"/>
    </source>
</evidence>
<feature type="domain" description="YbgF trimerisation" evidence="3">
    <location>
        <begin position="51"/>
        <end position="102"/>
    </location>
</feature>
<dbReference type="Gene3D" id="1.25.40.10">
    <property type="entry name" value="Tetratricopeptide repeat domain"/>
    <property type="match status" value="1"/>
</dbReference>
<feature type="coiled-coil region" evidence="1">
    <location>
        <begin position="52"/>
        <end position="111"/>
    </location>
</feature>
<evidence type="ECO:0000259" key="3">
    <source>
        <dbReference type="Pfam" id="PF16331"/>
    </source>
</evidence>
<dbReference type="EMBL" id="BSOR01000006">
    <property type="protein sequence ID" value="GLR62846.1"/>
    <property type="molecule type" value="Genomic_DNA"/>
</dbReference>
<sequence length="256" mass="29061">MKANQLLAKVREKVGAILAPRFLSTFSFLTFLTLATFTASSQADSRAVAVANAELLMQIEQMQQEIKALRNMVEQQENTLSKMQTEQRNRYLDLDQRAQEYAKRILALEETPISKPPSLPPADATATEELAKPSLGDQQAYNQAYAHVPEQRFDEAIASFQTFIREYPNSRLIGNAYYWLGEIYMAQNRTAEAEKMFDAVVNNHPSSFKIADSKYKLGLIYARYGNDKKAKQTMQQVIANHPREPAADLARNYLNK</sequence>
<dbReference type="SUPFAM" id="SSF48452">
    <property type="entry name" value="TPR-like"/>
    <property type="match status" value="1"/>
</dbReference>
<keyword evidence="1" id="KW-0175">Coiled coil</keyword>
<keyword evidence="1" id="KW-0732">Signal</keyword>
<keyword evidence="1" id="KW-0132">Cell division</keyword>
<evidence type="ECO:0000256" key="1">
    <source>
        <dbReference type="HAMAP-Rule" id="MF_02066"/>
    </source>
</evidence>
<dbReference type="Pfam" id="PF13174">
    <property type="entry name" value="TPR_6"/>
    <property type="match status" value="1"/>
</dbReference>
<dbReference type="HAMAP" id="MF_02066">
    <property type="entry name" value="CpoB"/>
    <property type="match status" value="1"/>
</dbReference>
<dbReference type="InterPro" id="IPR019734">
    <property type="entry name" value="TPR_rpt"/>
</dbReference>
<comment type="function">
    <text evidence="1">Mediates coordination of peptidoglycan synthesis and outer membrane constriction during cell division.</text>
</comment>
<feature type="repeat" description="TPR" evidence="2">
    <location>
        <begin position="211"/>
        <end position="244"/>
    </location>
</feature>
<dbReference type="Gene3D" id="1.20.5.110">
    <property type="match status" value="1"/>
</dbReference>
<gene>
    <name evidence="1" type="primary">cpoB</name>
    <name evidence="4" type="ORF">GCM10007878_02810</name>
</gene>
<dbReference type="InterPro" id="IPR011990">
    <property type="entry name" value="TPR-like_helical_dom_sf"/>
</dbReference>
<comment type="caution">
    <text evidence="4">The sequence shown here is derived from an EMBL/GenBank/DDBJ whole genome shotgun (WGS) entry which is preliminary data.</text>
</comment>
<dbReference type="Proteomes" id="UP001156682">
    <property type="component" value="Unassembled WGS sequence"/>
</dbReference>
<dbReference type="Pfam" id="PF13432">
    <property type="entry name" value="TPR_16"/>
    <property type="match status" value="1"/>
</dbReference>
<dbReference type="InterPro" id="IPR034706">
    <property type="entry name" value="CpoB"/>
</dbReference>
<keyword evidence="1" id="KW-0574">Periplasm</keyword>
<keyword evidence="2" id="KW-0802">TPR repeat</keyword>
<protein>
    <recommendedName>
        <fullName evidence="1">Cell division coordinator CpoB</fullName>
    </recommendedName>
</protein>
<dbReference type="RefSeq" id="WP_027850376.1">
    <property type="nucleotide sequence ID" value="NZ_BSOR01000006.1"/>
</dbReference>
<dbReference type="InterPro" id="IPR032519">
    <property type="entry name" value="YbgF_tri"/>
</dbReference>
<dbReference type="InterPro" id="IPR014162">
    <property type="entry name" value="CpoB_C"/>
</dbReference>
<accession>A0ABQ5ZTT7</accession>
<feature type="repeat" description="TPR" evidence="2">
    <location>
        <begin position="174"/>
        <end position="207"/>
    </location>
</feature>
<evidence type="ECO:0000313" key="4">
    <source>
        <dbReference type="EMBL" id="GLR62846.1"/>
    </source>
</evidence>
<organism evidence="4 5">
    <name type="scientific">Marinospirillum insulare</name>
    <dbReference type="NCBI Taxonomy" id="217169"/>
    <lineage>
        <taxon>Bacteria</taxon>
        <taxon>Pseudomonadati</taxon>
        <taxon>Pseudomonadota</taxon>
        <taxon>Gammaproteobacteria</taxon>
        <taxon>Oceanospirillales</taxon>
        <taxon>Oceanospirillaceae</taxon>
        <taxon>Marinospirillum</taxon>
    </lineage>
</organism>
<dbReference type="PROSITE" id="PS50005">
    <property type="entry name" value="TPR"/>
    <property type="match status" value="2"/>
</dbReference>
<reference evidence="5" key="1">
    <citation type="journal article" date="2019" name="Int. J. Syst. Evol. Microbiol.">
        <title>The Global Catalogue of Microorganisms (GCM) 10K type strain sequencing project: providing services to taxonomists for standard genome sequencing and annotation.</title>
        <authorList>
            <consortium name="The Broad Institute Genomics Platform"/>
            <consortium name="The Broad Institute Genome Sequencing Center for Infectious Disease"/>
            <person name="Wu L."/>
            <person name="Ma J."/>
        </authorList>
    </citation>
    <scope>NUCLEOTIDE SEQUENCE [LARGE SCALE GENOMIC DNA]</scope>
    <source>
        <strain evidence="5">NBRC 100033</strain>
    </source>
</reference>
<name>A0ABQ5ZTT7_9GAMM</name>